<proteinExistence type="inferred from homology"/>
<dbReference type="Gene3D" id="1.10.10.10">
    <property type="entry name" value="Winged helix-like DNA-binding domain superfamily/Winged helix DNA-binding domain"/>
    <property type="match status" value="1"/>
</dbReference>
<keyword evidence="2" id="KW-0805">Transcription regulation</keyword>
<gene>
    <name evidence="6" type="ORF">ACFO3S_22630</name>
</gene>
<dbReference type="PANTHER" id="PTHR30126">
    <property type="entry name" value="HTH-TYPE TRANSCRIPTIONAL REGULATOR"/>
    <property type="match status" value="1"/>
</dbReference>
<feature type="domain" description="HTH lysR-type" evidence="5">
    <location>
        <begin position="1"/>
        <end position="58"/>
    </location>
</feature>
<dbReference type="SUPFAM" id="SSF53850">
    <property type="entry name" value="Periplasmic binding protein-like II"/>
    <property type="match status" value="1"/>
</dbReference>
<dbReference type="InterPro" id="IPR005119">
    <property type="entry name" value="LysR_subst-bd"/>
</dbReference>
<dbReference type="RefSeq" id="WP_378100700.1">
    <property type="nucleotide sequence ID" value="NZ_JBHSEP010000022.1"/>
</dbReference>
<organism evidence="6 7">
    <name type="scientific">Cohnella hongkongensis</name>
    <dbReference type="NCBI Taxonomy" id="178337"/>
    <lineage>
        <taxon>Bacteria</taxon>
        <taxon>Bacillati</taxon>
        <taxon>Bacillota</taxon>
        <taxon>Bacilli</taxon>
        <taxon>Bacillales</taxon>
        <taxon>Paenibacillaceae</taxon>
        <taxon>Cohnella</taxon>
    </lineage>
</organism>
<dbReference type="Gene3D" id="3.40.190.290">
    <property type="match status" value="1"/>
</dbReference>
<dbReference type="PROSITE" id="PS50931">
    <property type="entry name" value="HTH_LYSR"/>
    <property type="match status" value="1"/>
</dbReference>
<evidence type="ECO:0000313" key="7">
    <source>
        <dbReference type="Proteomes" id="UP001596028"/>
    </source>
</evidence>
<evidence type="ECO:0000313" key="6">
    <source>
        <dbReference type="EMBL" id="MFC4601055.1"/>
    </source>
</evidence>
<dbReference type="SUPFAM" id="SSF46785">
    <property type="entry name" value="Winged helix' DNA-binding domain"/>
    <property type="match status" value="1"/>
</dbReference>
<evidence type="ECO:0000256" key="2">
    <source>
        <dbReference type="ARBA" id="ARBA00023015"/>
    </source>
</evidence>
<name>A0ABV9FJV4_9BACL</name>
<protein>
    <submittedName>
        <fullName evidence="6">LysR family transcriptional regulator</fullName>
    </submittedName>
</protein>
<dbReference type="Proteomes" id="UP001596028">
    <property type="component" value="Unassembled WGS sequence"/>
</dbReference>
<dbReference type="EMBL" id="JBHSEP010000022">
    <property type="protein sequence ID" value="MFC4601055.1"/>
    <property type="molecule type" value="Genomic_DNA"/>
</dbReference>
<evidence type="ECO:0000256" key="1">
    <source>
        <dbReference type="ARBA" id="ARBA00009437"/>
    </source>
</evidence>
<accession>A0ABV9FJV4</accession>
<keyword evidence="7" id="KW-1185">Reference proteome</keyword>
<comment type="caution">
    <text evidence="6">The sequence shown here is derived from an EMBL/GenBank/DDBJ whole genome shotgun (WGS) entry which is preliminary data.</text>
</comment>
<dbReference type="Pfam" id="PF00126">
    <property type="entry name" value="HTH_1"/>
    <property type="match status" value="1"/>
</dbReference>
<evidence type="ECO:0000256" key="3">
    <source>
        <dbReference type="ARBA" id="ARBA00023125"/>
    </source>
</evidence>
<dbReference type="PRINTS" id="PR00039">
    <property type="entry name" value="HTHLYSR"/>
</dbReference>
<reference evidence="7" key="1">
    <citation type="journal article" date="2019" name="Int. J. Syst. Evol. Microbiol.">
        <title>The Global Catalogue of Microorganisms (GCM) 10K type strain sequencing project: providing services to taxonomists for standard genome sequencing and annotation.</title>
        <authorList>
            <consortium name="The Broad Institute Genomics Platform"/>
            <consortium name="The Broad Institute Genome Sequencing Center for Infectious Disease"/>
            <person name="Wu L."/>
            <person name="Ma J."/>
        </authorList>
    </citation>
    <scope>NUCLEOTIDE SEQUENCE [LARGE SCALE GENOMIC DNA]</scope>
    <source>
        <strain evidence="7">CCUG 49571</strain>
    </source>
</reference>
<evidence type="ECO:0000256" key="4">
    <source>
        <dbReference type="ARBA" id="ARBA00023163"/>
    </source>
</evidence>
<keyword evidence="4" id="KW-0804">Transcription</keyword>
<dbReference type="InterPro" id="IPR036388">
    <property type="entry name" value="WH-like_DNA-bd_sf"/>
</dbReference>
<keyword evidence="3" id="KW-0238">DNA-binding</keyword>
<dbReference type="InterPro" id="IPR036390">
    <property type="entry name" value="WH_DNA-bd_sf"/>
</dbReference>
<dbReference type="InterPro" id="IPR000847">
    <property type="entry name" value="LysR_HTH_N"/>
</dbReference>
<sequence>MNLHHLYVFCVVAELKSFAGAAKEINISQPAISQHINKLEATMGKKLIERKGKVFRLTYYGETLYDYGQRIFHMVEEAEHALMRVGRHQEKLFIGVSNITGTYFLPDMIANFIEYNPHVSFNPVFEDSNIELIEKLIKNQLDIIITYESMVLRDEIQVLPIVQDEIVLVLPGNHPWASNRLLSFEEVVTLPFIFHSPDTFIQPIMENILTGASINVILQLGNLEAVKAAVVRGLGISMLPYSSIRFEVEAGLLAVANCPVFRVPRNLVLMRKRNAVATGVLTAFNDFLLSHEWTGK</sequence>
<dbReference type="PANTHER" id="PTHR30126:SF64">
    <property type="entry name" value="HTH-TYPE TRANSCRIPTIONAL REGULATOR CITR"/>
    <property type="match status" value="1"/>
</dbReference>
<dbReference type="Pfam" id="PF03466">
    <property type="entry name" value="LysR_substrate"/>
    <property type="match status" value="1"/>
</dbReference>
<evidence type="ECO:0000259" key="5">
    <source>
        <dbReference type="PROSITE" id="PS50931"/>
    </source>
</evidence>
<comment type="similarity">
    <text evidence="1">Belongs to the LysR transcriptional regulatory family.</text>
</comment>